<protein>
    <recommendedName>
        <fullName evidence="4">Acrosin</fullName>
        <ecNumber evidence="3">3.4.21.10</ecNumber>
    </recommendedName>
</protein>
<comment type="catalytic activity">
    <reaction evidence="1">
        <text>Preferential cleavage: Arg-|-Xaa, Lys-|-Xaa.</text>
        <dbReference type="EC" id="3.4.21.10"/>
    </reaction>
</comment>
<dbReference type="PROSITE" id="PS50240">
    <property type="entry name" value="TRYPSIN_DOM"/>
    <property type="match status" value="1"/>
</dbReference>
<dbReference type="InterPro" id="IPR001254">
    <property type="entry name" value="Trypsin_dom"/>
</dbReference>
<dbReference type="GO" id="GO:0004252">
    <property type="term" value="F:serine-type endopeptidase activity"/>
    <property type="evidence" value="ECO:0007669"/>
    <property type="project" value="InterPro"/>
</dbReference>
<dbReference type="PROSITE" id="PS00135">
    <property type="entry name" value="TRYPSIN_SER"/>
    <property type="match status" value="1"/>
</dbReference>
<keyword evidence="10" id="KW-0378">Hydrolase</keyword>
<keyword evidence="10" id="KW-0645">Protease</keyword>
<keyword evidence="11" id="KW-1133">Transmembrane helix</keyword>
<dbReference type="FunFam" id="2.40.10.10:FF:000068">
    <property type="entry name" value="transmembrane protease serine 2"/>
    <property type="match status" value="1"/>
</dbReference>
<comment type="caution">
    <text evidence="14">The sequence shown here is derived from an EMBL/GenBank/DDBJ whole genome shotgun (WGS) entry which is preliminary data.</text>
</comment>
<dbReference type="EC" id="3.4.21.10" evidence="3"/>
<evidence type="ECO:0000313" key="14">
    <source>
        <dbReference type="EMBL" id="CAF0917143.1"/>
    </source>
</evidence>
<keyword evidence="11" id="KW-0472">Membrane</keyword>
<accession>A0A814AQY8</accession>
<keyword evidence="8" id="KW-0325">Glycoprotein</keyword>
<dbReference type="InterPro" id="IPR018114">
    <property type="entry name" value="TRYPSIN_HIS"/>
</dbReference>
<proteinExistence type="predicted"/>
<evidence type="ECO:0000256" key="10">
    <source>
        <dbReference type="RuleBase" id="RU363034"/>
    </source>
</evidence>
<dbReference type="Proteomes" id="UP000663879">
    <property type="component" value="Unassembled WGS sequence"/>
</dbReference>
<evidence type="ECO:0000256" key="9">
    <source>
        <dbReference type="PROSITE-ProRule" id="PRU00076"/>
    </source>
</evidence>
<dbReference type="PANTHER" id="PTHR24252">
    <property type="entry name" value="ACROSIN-RELATED"/>
    <property type="match status" value="1"/>
</dbReference>
<dbReference type="InterPro" id="IPR001314">
    <property type="entry name" value="Peptidase_S1A"/>
</dbReference>
<dbReference type="Pfam" id="PF00089">
    <property type="entry name" value="Trypsin"/>
    <property type="match status" value="2"/>
</dbReference>
<dbReference type="SUPFAM" id="SSF50494">
    <property type="entry name" value="Trypsin-like serine proteases"/>
    <property type="match status" value="1"/>
</dbReference>
<keyword evidence="9" id="KW-0245">EGF-like domain</keyword>
<dbReference type="FunFam" id="2.40.10.10:FF:000054">
    <property type="entry name" value="Complement C1r subcomponent"/>
    <property type="match status" value="1"/>
</dbReference>
<dbReference type="AlphaFoldDB" id="A0A814AQY8"/>
<reference evidence="14" key="1">
    <citation type="submission" date="2021-02" db="EMBL/GenBank/DDBJ databases">
        <authorList>
            <person name="Nowell W R."/>
        </authorList>
    </citation>
    <scope>NUCLEOTIDE SEQUENCE</scope>
    <source>
        <strain evidence="14">Ploen Becks lab</strain>
    </source>
</reference>
<dbReference type="PROSITE" id="PS00134">
    <property type="entry name" value="TRYPSIN_HIS"/>
    <property type="match status" value="1"/>
</dbReference>
<dbReference type="GO" id="GO:0005576">
    <property type="term" value="C:extracellular region"/>
    <property type="evidence" value="ECO:0007669"/>
    <property type="project" value="UniProtKB-SubCell"/>
</dbReference>
<evidence type="ECO:0000259" key="12">
    <source>
        <dbReference type="PROSITE" id="PS50026"/>
    </source>
</evidence>
<feature type="domain" description="Peptidase S1" evidence="13">
    <location>
        <begin position="112"/>
        <end position="437"/>
    </location>
</feature>
<evidence type="ECO:0000256" key="1">
    <source>
        <dbReference type="ARBA" id="ARBA00001656"/>
    </source>
</evidence>
<evidence type="ECO:0000256" key="6">
    <source>
        <dbReference type="ARBA" id="ARBA00022729"/>
    </source>
</evidence>
<keyword evidence="11" id="KW-0812">Transmembrane</keyword>
<dbReference type="OrthoDB" id="9985152at2759"/>
<evidence type="ECO:0000256" key="3">
    <source>
        <dbReference type="ARBA" id="ARBA00012050"/>
    </source>
</evidence>
<keyword evidence="15" id="KW-1185">Reference proteome</keyword>
<dbReference type="SMART" id="SM00020">
    <property type="entry name" value="Tryp_SPc"/>
    <property type="match status" value="1"/>
</dbReference>
<dbReference type="InterPro" id="IPR009003">
    <property type="entry name" value="Peptidase_S1_PA"/>
</dbReference>
<gene>
    <name evidence="14" type="ORF">OXX778_LOCUS12210</name>
</gene>
<dbReference type="PROSITE" id="PS50026">
    <property type="entry name" value="EGF_3"/>
    <property type="match status" value="1"/>
</dbReference>
<evidence type="ECO:0000256" key="8">
    <source>
        <dbReference type="ARBA" id="ARBA00023180"/>
    </source>
</evidence>
<organism evidence="14 15">
    <name type="scientific">Brachionus calyciflorus</name>
    <dbReference type="NCBI Taxonomy" id="104777"/>
    <lineage>
        <taxon>Eukaryota</taxon>
        <taxon>Metazoa</taxon>
        <taxon>Spiralia</taxon>
        <taxon>Gnathifera</taxon>
        <taxon>Rotifera</taxon>
        <taxon>Eurotatoria</taxon>
        <taxon>Monogononta</taxon>
        <taxon>Pseudotrocha</taxon>
        <taxon>Ploima</taxon>
        <taxon>Brachionidae</taxon>
        <taxon>Brachionus</taxon>
    </lineage>
</organism>
<keyword evidence="10" id="KW-0720">Serine protease</keyword>
<dbReference type="Gene3D" id="2.40.10.10">
    <property type="entry name" value="Trypsin-like serine proteases"/>
    <property type="match status" value="3"/>
</dbReference>
<comment type="caution">
    <text evidence="9">Lacks conserved residue(s) required for the propagation of feature annotation.</text>
</comment>
<comment type="subcellular location">
    <subcellularLocation>
        <location evidence="2">Secreted</location>
    </subcellularLocation>
</comment>
<evidence type="ECO:0000256" key="4">
    <source>
        <dbReference type="ARBA" id="ARBA00017161"/>
    </source>
</evidence>
<dbReference type="InterPro" id="IPR000742">
    <property type="entry name" value="EGF"/>
</dbReference>
<evidence type="ECO:0000259" key="13">
    <source>
        <dbReference type="PROSITE" id="PS50240"/>
    </source>
</evidence>
<evidence type="ECO:0000256" key="5">
    <source>
        <dbReference type="ARBA" id="ARBA00022525"/>
    </source>
</evidence>
<dbReference type="PROSITE" id="PS01186">
    <property type="entry name" value="EGF_2"/>
    <property type="match status" value="1"/>
</dbReference>
<dbReference type="CDD" id="cd00190">
    <property type="entry name" value="Tryp_SPc"/>
    <property type="match status" value="1"/>
</dbReference>
<dbReference type="InterPro" id="IPR033116">
    <property type="entry name" value="TRYPSIN_SER"/>
</dbReference>
<evidence type="ECO:0000256" key="2">
    <source>
        <dbReference type="ARBA" id="ARBA00004613"/>
    </source>
</evidence>
<keyword evidence="5" id="KW-0964">Secreted</keyword>
<name>A0A814AQY8_9BILA</name>
<evidence type="ECO:0000256" key="11">
    <source>
        <dbReference type="SAM" id="Phobius"/>
    </source>
</evidence>
<dbReference type="PRINTS" id="PR00722">
    <property type="entry name" value="CHYMOTRYPSIN"/>
</dbReference>
<feature type="domain" description="EGF-like" evidence="12">
    <location>
        <begin position="60"/>
        <end position="99"/>
    </location>
</feature>
<sequence>METNQDKSFPSKKIENEIVIDYAEYIRYVNTRNKRIKYFLTSFFFIVIFIVAAALLLIGAMVPCTYTRCHSNAFCKNYLFRAICICEYGYSGNGYTECDECGLSFYKQNVRIIGGKDSEPHSWPFHVLILRQVFRVFKYSNRTKISLEDYFSCGGSIINKHTILTAAHCVYDHRPNNFTSNNRISYKTEFRIFIGWHDIKLLQKEFYKKEVLGLGILVNKIIIHESFDFHMFKNDIALLKLSEPINLGPFVQIICLPKYSEKSLEYPVKDTEAYIMGWGLTNKKEKNNGSILQNAKLKILHKNMCNYTNFIVRNKNRTQNNTSKKMGIFRAITKVEINETEYENFMANLNYFYIIDELYQNNYIDQSQICAGDYNGGIDSCQGDSGGSLVTSDEINGKNRFINAGIVSFGYGCGRPKAPGIYTRTNYFLDWIYMNADY</sequence>
<keyword evidence="6" id="KW-0732">Signal</keyword>
<dbReference type="GO" id="GO:0006508">
    <property type="term" value="P:proteolysis"/>
    <property type="evidence" value="ECO:0007669"/>
    <property type="project" value="UniProtKB-KW"/>
</dbReference>
<dbReference type="InterPro" id="IPR043504">
    <property type="entry name" value="Peptidase_S1_PA_chymotrypsin"/>
</dbReference>
<evidence type="ECO:0000313" key="15">
    <source>
        <dbReference type="Proteomes" id="UP000663879"/>
    </source>
</evidence>
<dbReference type="EMBL" id="CAJNOC010002178">
    <property type="protein sequence ID" value="CAF0917143.1"/>
    <property type="molecule type" value="Genomic_DNA"/>
</dbReference>
<dbReference type="PANTHER" id="PTHR24252:SF8">
    <property type="entry name" value="ACROSIN"/>
    <property type="match status" value="1"/>
</dbReference>
<keyword evidence="7" id="KW-1015">Disulfide bond</keyword>
<evidence type="ECO:0000256" key="7">
    <source>
        <dbReference type="ARBA" id="ARBA00023157"/>
    </source>
</evidence>
<feature type="transmembrane region" description="Helical" evidence="11">
    <location>
        <begin position="38"/>
        <end position="62"/>
    </location>
</feature>